<dbReference type="InterPro" id="IPR036412">
    <property type="entry name" value="HAD-like_sf"/>
</dbReference>
<dbReference type="InterPro" id="IPR010021">
    <property type="entry name" value="PGPP1/Gep4"/>
</dbReference>
<dbReference type="InterPro" id="IPR023214">
    <property type="entry name" value="HAD_sf"/>
</dbReference>
<dbReference type="RefSeq" id="WP_206707354.1">
    <property type="nucleotide sequence ID" value="NZ_CP059066.1"/>
</dbReference>
<evidence type="ECO:0000313" key="2">
    <source>
        <dbReference type="Proteomes" id="UP000662904"/>
    </source>
</evidence>
<organism evidence="1 2">
    <name type="scientific">Koleobacter methoxysyntrophicus</name>
    <dbReference type="NCBI Taxonomy" id="2751313"/>
    <lineage>
        <taxon>Bacteria</taxon>
        <taxon>Bacillati</taxon>
        <taxon>Bacillota</taxon>
        <taxon>Clostridia</taxon>
        <taxon>Koleobacterales</taxon>
        <taxon>Koleobacteraceae</taxon>
        <taxon>Koleobacter</taxon>
    </lineage>
</organism>
<dbReference type="AlphaFoldDB" id="A0A8A0RR50"/>
<dbReference type="KEGG" id="kme:H0A61_02422"/>
<reference evidence="1" key="1">
    <citation type="submission" date="2020-07" db="EMBL/GenBank/DDBJ databases">
        <title>Koleobacter methoxysyntrophicus gen. nov., sp. nov., a novel anaerobic bacterium isolated from deep subsurface oil field and proposal of Koleobacterales ord. nov. in the phylum Firmicutes.</title>
        <authorList>
            <person name="Sakamoto S."/>
            <person name="Tamaki H."/>
        </authorList>
    </citation>
    <scope>NUCLEOTIDE SEQUENCE</scope>
    <source>
        <strain evidence="1">NRmbB1</strain>
    </source>
</reference>
<dbReference type="CDD" id="cd16416">
    <property type="entry name" value="HAD_BsYqeG-like"/>
    <property type="match status" value="1"/>
</dbReference>
<name>A0A8A0RR50_9FIRM</name>
<gene>
    <name evidence="1" type="ORF">H0A61_02422</name>
</gene>
<dbReference type="NCBIfam" id="TIGR01662">
    <property type="entry name" value="HAD-SF-IIIA"/>
    <property type="match status" value="1"/>
</dbReference>
<evidence type="ECO:0000313" key="1">
    <source>
        <dbReference type="EMBL" id="QSQ10030.1"/>
    </source>
</evidence>
<dbReference type="Proteomes" id="UP000662904">
    <property type="component" value="Chromosome"/>
</dbReference>
<sequence length="171" mass="19678">MLKLFCPDMYIQSIYFLKPEDLANRGIKGIIVDLDNTLVPWNAEEPDNKLISWFKGFDKRGIKMCIVSNNKKNRVKSFANELSIPFIHKAVKPRKKAFLKGIKLLGTEIFNTAVIGDQILTDILGGNRLGFYTVLVIPMSSKELWWTRLMRKVERVIINMLIKKGLLKKPL</sequence>
<dbReference type="SUPFAM" id="SSF56784">
    <property type="entry name" value="HAD-like"/>
    <property type="match status" value="1"/>
</dbReference>
<keyword evidence="2" id="KW-1185">Reference proteome</keyword>
<dbReference type="Pfam" id="PF13242">
    <property type="entry name" value="Hydrolase_like"/>
    <property type="match status" value="1"/>
</dbReference>
<dbReference type="EMBL" id="CP059066">
    <property type="protein sequence ID" value="QSQ10030.1"/>
    <property type="molecule type" value="Genomic_DNA"/>
</dbReference>
<dbReference type="Gene3D" id="3.40.50.1000">
    <property type="entry name" value="HAD superfamily/HAD-like"/>
    <property type="match status" value="1"/>
</dbReference>
<dbReference type="GO" id="GO:0008962">
    <property type="term" value="F:phosphatidylglycerophosphatase activity"/>
    <property type="evidence" value="ECO:0007669"/>
    <property type="project" value="InterPro"/>
</dbReference>
<proteinExistence type="predicted"/>
<dbReference type="NCBIfam" id="TIGR01668">
    <property type="entry name" value="YqeG_hyp_ppase"/>
    <property type="match status" value="1"/>
</dbReference>
<accession>A0A8A0RR50</accession>
<dbReference type="InterPro" id="IPR006549">
    <property type="entry name" value="HAD-SF_hydro_IIIA"/>
</dbReference>
<protein>
    <recommendedName>
        <fullName evidence="3">YqeG family HAD IIIA-type phosphatase</fullName>
    </recommendedName>
</protein>
<evidence type="ECO:0008006" key="3">
    <source>
        <dbReference type="Google" id="ProtNLM"/>
    </source>
</evidence>